<accession>A0AA37RW76</accession>
<feature type="region of interest" description="Disordered" evidence="1">
    <location>
        <begin position="212"/>
        <end position="238"/>
    </location>
</feature>
<dbReference type="Proteomes" id="UP001161422">
    <property type="component" value="Unassembled WGS sequence"/>
</dbReference>
<dbReference type="GO" id="GO:0032259">
    <property type="term" value="P:methylation"/>
    <property type="evidence" value="ECO:0007669"/>
    <property type="project" value="UniProtKB-KW"/>
</dbReference>
<dbReference type="RefSeq" id="WP_141237358.1">
    <property type="nucleotide sequence ID" value="NZ_BSNC01000004.1"/>
</dbReference>
<gene>
    <name evidence="2" type="ORF">GCM10007895_15040</name>
</gene>
<dbReference type="Gene3D" id="3.40.50.150">
    <property type="entry name" value="Vaccinia Virus protein VP39"/>
    <property type="match status" value="1"/>
</dbReference>
<name>A0AA37RW76_9GAMM</name>
<reference evidence="2" key="2">
    <citation type="submission" date="2023-01" db="EMBL/GenBank/DDBJ databases">
        <title>Draft genome sequence of Paraferrimonas sedimenticola strain NBRC 101628.</title>
        <authorList>
            <person name="Sun Q."/>
            <person name="Mori K."/>
        </authorList>
    </citation>
    <scope>NUCLEOTIDE SEQUENCE</scope>
    <source>
        <strain evidence="2">NBRC 101628</strain>
    </source>
</reference>
<feature type="compositionally biased region" description="Basic residues" evidence="1">
    <location>
        <begin position="212"/>
        <end position="221"/>
    </location>
</feature>
<evidence type="ECO:0000313" key="3">
    <source>
        <dbReference type="Proteomes" id="UP001161422"/>
    </source>
</evidence>
<dbReference type="InterPro" id="IPR029063">
    <property type="entry name" value="SAM-dependent_MTases_sf"/>
</dbReference>
<proteinExistence type="predicted"/>
<dbReference type="SUPFAM" id="SSF53335">
    <property type="entry name" value="S-adenosyl-L-methionine-dependent methyltransferases"/>
    <property type="match status" value="1"/>
</dbReference>
<comment type="caution">
    <text evidence="2">The sequence shown here is derived from an EMBL/GenBank/DDBJ whole genome shotgun (WGS) entry which is preliminary data.</text>
</comment>
<sequence>MFEPPLTWQQLPNGDKLKDMVQQCLDPWLIGMLGDQLLKLGALSAQLDTHKAPIKRHFSGYHCGDTDIRLSPECLPIQSHCIDLTLMSFVLDFEENPHALLREVDRTTIGGGHIMILGFNPLSSLLLGQLIPSKRKQYPWCGRFFGSARLCDWLSLLGYQVVANERLLVHHMLGDYKPESKLQSFADKHFAQAGSVYMILAKKISLPMTPVKKRKGAKKAAWRPVPTAGRTSRVKNPQ</sequence>
<keyword evidence="2" id="KW-0808">Transferase</keyword>
<protein>
    <submittedName>
        <fullName evidence="2">Type 11 methyltransferase</fullName>
    </submittedName>
</protein>
<evidence type="ECO:0000313" key="2">
    <source>
        <dbReference type="EMBL" id="GLP96198.1"/>
    </source>
</evidence>
<evidence type="ECO:0000256" key="1">
    <source>
        <dbReference type="SAM" id="MobiDB-lite"/>
    </source>
</evidence>
<reference evidence="2" key="1">
    <citation type="journal article" date="2014" name="Int. J. Syst. Evol. Microbiol.">
        <title>Complete genome sequence of Corynebacterium casei LMG S-19264T (=DSM 44701T), isolated from a smear-ripened cheese.</title>
        <authorList>
            <consortium name="US DOE Joint Genome Institute (JGI-PGF)"/>
            <person name="Walter F."/>
            <person name="Albersmeier A."/>
            <person name="Kalinowski J."/>
            <person name="Ruckert C."/>
        </authorList>
    </citation>
    <scope>NUCLEOTIDE SEQUENCE</scope>
    <source>
        <strain evidence="2">NBRC 101628</strain>
    </source>
</reference>
<dbReference type="GO" id="GO:0008168">
    <property type="term" value="F:methyltransferase activity"/>
    <property type="evidence" value="ECO:0007669"/>
    <property type="project" value="UniProtKB-KW"/>
</dbReference>
<dbReference type="AlphaFoldDB" id="A0AA37RW76"/>
<dbReference type="EMBL" id="BSNC01000004">
    <property type="protein sequence ID" value="GLP96198.1"/>
    <property type="molecule type" value="Genomic_DNA"/>
</dbReference>
<keyword evidence="2" id="KW-0489">Methyltransferase</keyword>
<organism evidence="2 3">
    <name type="scientific">Paraferrimonas sedimenticola</name>
    <dbReference type="NCBI Taxonomy" id="375674"/>
    <lineage>
        <taxon>Bacteria</taxon>
        <taxon>Pseudomonadati</taxon>
        <taxon>Pseudomonadota</taxon>
        <taxon>Gammaproteobacteria</taxon>
        <taxon>Alteromonadales</taxon>
        <taxon>Ferrimonadaceae</taxon>
        <taxon>Paraferrimonas</taxon>
    </lineage>
</organism>
<keyword evidence="3" id="KW-1185">Reference proteome</keyword>